<dbReference type="OrthoDB" id="7930562at2759"/>
<proteinExistence type="predicted"/>
<dbReference type="InterPro" id="IPR050373">
    <property type="entry name" value="Fibrinogen_C-term_domain"/>
</dbReference>
<keyword evidence="1" id="KW-0175">Coiled coil</keyword>
<keyword evidence="2" id="KW-0732">Signal</keyword>
<evidence type="ECO:0000256" key="2">
    <source>
        <dbReference type="SAM" id="SignalP"/>
    </source>
</evidence>
<gene>
    <name evidence="4" type="primary">ANGP2</name>
</gene>
<accession>A0A034VVZ9</accession>
<reference evidence="4" key="1">
    <citation type="journal article" date="2014" name="BMC Genomics">
        <title>Characterizing the developmental transcriptome of the oriental fruit fly, Bactrocera dorsalis (Diptera: Tephritidae) through comparative genomic analysis with Drosophila melanogaster utilizing modENCODE datasets.</title>
        <authorList>
            <person name="Geib S.M."/>
            <person name="Calla B."/>
            <person name="Hall B."/>
            <person name="Hou S."/>
            <person name="Manoukis N.C."/>
        </authorList>
    </citation>
    <scope>NUCLEOTIDE SEQUENCE</scope>
    <source>
        <strain evidence="4">Punador</strain>
    </source>
</reference>
<dbReference type="AlphaFoldDB" id="A0A034VVZ9"/>
<dbReference type="InterPro" id="IPR036056">
    <property type="entry name" value="Fibrinogen-like_C"/>
</dbReference>
<evidence type="ECO:0000256" key="1">
    <source>
        <dbReference type="SAM" id="Coils"/>
    </source>
</evidence>
<protein>
    <submittedName>
        <fullName evidence="4">Angiopoietin-2</fullName>
    </submittedName>
</protein>
<evidence type="ECO:0000313" key="4">
    <source>
        <dbReference type="EMBL" id="JAC46619.1"/>
    </source>
</evidence>
<evidence type="ECO:0000259" key="3">
    <source>
        <dbReference type="SMART" id="SM00186"/>
    </source>
</evidence>
<dbReference type="EMBL" id="GAKP01012333">
    <property type="protein sequence ID" value="JAC46619.1"/>
    <property type="molecule type" value="Transcribed_RNA"/>
</dbReference>
<dbReference type="Gene3D" id="3.90.215.10">
    <property type="entry name" value="Gamma Fibrinogen, chain A, domain 1"/>
    <property type="match status" value="1"/>
</dbReference>
<feature type="signal peptide" evidence="2">
    <location>
        <begin position="1"/>
        <end position="34"/>
    </location>
</feature>
<feature type="domain" description="Fibrinogen C-terminal" evidence="3">
    <location>
        <begin position="196"/>
        <end position="383"/>
    </location>
</feature>
<dbReference type="SUPFAM" id="SSF56496">
    <property type="entry name" value="Fibrinogen C-terminal domain-like"/>
    <property type="match status" value="1"/>
</dbReference>
<feature type="coiled-coil region" evidence="1">
    <location>
        <begin position="59"/>
        <end position="100"/>
    </location>
</feature>
<name>A0A034VVZ9_BACDO</name>
<dbReference type="InterPro" id="IPR002181">
    <property type="entry name" value="Fibrinogen_a/b/g_C_dom"/>
</dbReference>
<organism evidence="4">
    <name type="scientific">Bactrocera dorsalis</name>
    <name type="common">Oriental fruit fly</name>
    <name type="synonym">Dacus dorsalis</name>
    <dbReference type="NCBI Taxonomy" id="27457"/>
    <lineage>
        <taxon>Eukaryota</taxon>
        <taxon>Metazoa</taxon>
        <taxon>Ecdysozoa</taxon>
        <taxon>Arthropoda</taxon>
        <taxon>Hexapoda</taxon>
        <taxon>Insecta</taxon>
        <taxon>Pterygota</taxon>
        <taxon>Neoptera</taxon>
        <taxon>Endopterygota</taxon>
        <taxon>Diptera</taxon>
        <taxon>Brachycera</taxon>
        <taxon>Muscomorpha</taxon>
        <taxon>Tephritoidea</taxon>
        <taxon>Tephritidae</taxon>
        <taxon>Bactrocera</taxon>
        <taxon>Bactrocera</taxon>
    </lineage>
</organism>
<dbReference type="InterPro" id="IPR014716">
    <property type="entry name" value="Fibrinogen_a/b/g_C_1"/>
</dbReference>
<dbReference type="SMART" id="SM00186">
    <property type="entry name" value="FBG"/>
    <property type="match status" value="1"/>
</dbReference>
<feature type="chain" id="PRO_5001557328" evidence="2">
    <location>
        <begin position="35"/>
        <end position="386"/>
    </location>
</feature>
<sequence length="386" mass="43880">MQLGFGNRCEMPNPRKYTVLGCLLFILLPVIAYGENNGEEPLAIYLDVGNEIQNVISLVNKHETKLNDFDDKLLRLQNMLAKFEKQLLTLELNLNTAENLDQKLQAFNAKFEQRLSSIETNLASSMKIQEENFKALSDENSLLQEKFLSHKDDCCSSGHTLNTENLNKALASVANTTQSLAIVTSSEKPTIVSTPQTLRDCVEVKMMLGSQYKDGVHELHLPGFDAFSAYCLTRCSQEDQIDCCPWTVILRNENSGVGTMSNSCLEYKNGFGSASHDYFVGLDRLLKMTNLKRQTLLVAKSLQSGEYFIYDDFSIRDERNNYDVDILGNSWGHKIGAKFFSNAIKLKHATRAQCYFWPFKTLGHFNLFNRRFSTNYFMAIRPKICQ</sequence>
<dbReference type="Pfam" id="PF00147">
    <property type="entry name" value="Fibrinogen_C"/>
    <property type="match status" value="1"/>
</dbReference>
<dbReference type="PANTHER" id="PTHR19143">
    <property type="entry name" value="FIBRINOGEN/TENASCIN/ANGIOPOEITIN"/>
    <property type="match status" value="1"/>
</dbReference>